<evidence type="ECO:0008006" key="4">
    <source>
        <dbReference type="Google" id="ProtNLM"/>
    </source>
</evidence>
<reference evidence="2 3" key="1">
    <citation type="submission" date="2013-09" db="EMBL/GenBank/DDBJ databases">
        <title>Genome sequencing of Arenimonas composti.</title>
        <authorList>
            <person name="Chen F."/>
            <person name="Wang G."/>
        </authorList>
    </citation>
    <scope>NUCLEOTIDE SEQUENCE [LARGE SCALE GENOMIC DNA]</scope>
    <source>
        <strain evidence="2 3">TR7-09</strain>
    </source>
</reference>
<dbReference type="CDD" id="cd07067">
    <property type="entry name" value="HP_PGM_like"/>
    <property type="match status" value="1"/>
</dbReference>
<dbReference type="InterPro" id="IPR013078">
    <property type="entry name" value="His_Pase_superF_clade-1"/>
</dbReference>
<dbReference type="RefSeq" id="WP_051239463.1">
    <property type="nucleotide sequence ID" value="NZ_AUFF01000001.1"/>
</dbReference>
<evidence type="ECO:0000256" key="1">
    <source>
        <dbReference type="SAM" id="SignalP"/>
    </source>
</evidence>
<dbReference type="SMART" id="SM00855">
    <property type="entry name" value="PGAM"/>
    <property type="match status" value="1"/>
</dbReference>
<evidence type="ECO:0000313" key="2">
    <source>
        <dbReference type="EMBL" id="KFN50449.1"/>
    </source>
</evidence>
<accession>A0A091BI60</accession>
<dbReference type="eggNOG" id="COG0406">
    <property type="taxonomic scope" value="Bacteria"/>
</dbReference>
<name>A0A091BI60_9GAMM</name>
<dbReference type="Gene3D" id="3.40.50.1240">
    <property type="entry name" value="Phosphoglycerate mutase-like"/>
    <property type="match status" value="1"/>
</dbReference>
<feature type="signal peptide" evidence="1">
    <location>
        <begin position="1"/>
        <end position="21"/>
    </location>
</feature>
<dbReference type="AlphaFoldDB" id="A0A091BI60"/>
<organism evidence="2 3">
    <name type="scientific">Arenimonas composti TR7-09 = DSM 18010</name>
    <dbReference type="NCBI Taxonomy" id="1121013"/>
    <lineage>
        <taxon>Bacteria</taxon>
        <taxon>Pseudomonadati</taxon>
        <taxon>Pseudomonadota</taxon>
        <taxon>Gammaproteobacteria</taxon>
        <taxon>Lysobacterales</taxon>
        <taxon>Lysobacteraceae</taxon>
        <taxon>Arenimonas</taxon>
    </lineage>
</organism>
<dbReference type="InterPro" id="IPR029033">
    <property type="entry name" value="His_PPase_superfam"/>
</dbReference>
<dbReference type="EMBL" id="AWXU01000020">
    <property type="protein sequence ID" value="KFN50449.1"/>
    <property type="molecule type" value="Genomic_DNA"/>
</dbReference>
<keyword evidence="3" id="KW-1185">Reference proteome</keyword>
<comment type="caution">
    <text evidence="2">The sequence shown here is derived from an EMBL/GenBank/DDBJ whole genome shotgun (WGS) entry which is preliminary data.</text>
</comment>
<evidence type="ECO:0000313" key="3">
    <source>
        <dbReference type="Proteomes" id="UP000029391"/>
    </source>
</evidence>
<dbReference type="Proteomes" id="UP000029391">
    <property type="component" value="Unassembled WGS sequence"/>
</dbReference>
<dbReference type="OrthoDB" id="3296006at2"/>
<dbReference type="SUPFAM" id="SSF53254">
    <property type="entry name" value="Phosphoglycerate mutase-like"/>
    <property type="match status" value="1"/>
</dbReference>
<gene>
    <name evidence="2" type="ORF">P873_07235</name>
</gene>
<dbReference type="Pfam" id="PF00300">
    <property type="entry name" value="His_Phos_1"/>
    <property type="match status" value="1"/>
</dbReference>
<dbReference type="STRING" id="1121013.GCA_000426365_00852"/>
<feature type="chain" id="PRO_5001871254" description="Phosphoglycerate mutase" evidence="1">
    <location>
        <begin position="22"/>
        <end position="188"/>
    </location>
</feature>
<proteinExistence type="predicted"/>
<protein>
    <recommendedName>
        <fullName evidence="4">Phosphoglycerate mutase</fullName>
    </recommendedName>
</protein>
<sequence>MRPLFAAMLLATLIAPLQSFAAEATVVVVVRHAEKASDDPRDPGLSEDGQARARALAATFAGTRLDAAYTTQFRRTRLTATPAADTAGIAVQARPISAENAATYDADLAAEIRALPAGSTVLVVGHSNTVPGLVQAIAGTPVEVAEMPESEFDRYTVIVLDGDGARVLVGRYGNAQVRSGADGDAASR</sequence>
<keyword evidence="1" id="KW-0732">Signal</keyword>